<dbReference type="AlphaFoldDB" id="L9VRQ7"/>
<dbReference type="RefSeq" id="WP_006090801.1">
    <property type="nucleotide sequence ID" value="NZ_AOHW01000036.1"/>
</dbReference>
<evidence type="ECO:0008006" key="3">
    <source>
        <dbReference type="Google" id="ProtNLM"/>
    </source>
</evidence>
<keyword evidence="2" id="KW-1185">Reference proteome</keyword>
<organism evidence="1 2">
    <name type="scientific">Natronorubrum tibetense GA33</name>
    <dbReference type="NCBI Taxonomy" id="1114856"/>
    <lineage>
        <taxon>Archaea</taxon>
        <taxon>Methanobacteriati</taxon>
        <taxon>Methanobacteriota</taxon>
        <taxon>Stenosarchaea group</taxon>
        <taxon>Halobacteria</taxon>
        <taxon>Halobacteriales</taxon>
        <taxon>Natrialbaceae</taxon>
        <taxon>Natronorubrum</taxon>
    </lineage>
</organism>
<dbReference type="Proteomes" id="UP000011599">
    <property type="component" value="Unassembled WGS sequence"/>
</dbReference>
<protein>
    <recommendedName>
        <fullName evidence="3">Tetratricopeptide repeat protein</fullName>
    </recommendedName>
</protein>
<sequence>MLRRIVDFLNPWKRNDPNLLEYLELNEWYESLSEEEQRKLGKYSTVFGESDVGALLNQSISSTSQTQQSYLKSVGSRAARNEDYEFAEKVLLRALEAEDDNPNDRHFVYNTLIRMYYDQRDERADAIENCIKYCKEDIDHIDEFLSVLDQDSNIDHLPSIPSFKRLAIIYERQGKYRDAVEICEMALERGLTDGTKGGFEGRKQRLQSQIDDS</sequence>
<comment type="caution">
    <text evidence="1">The sequence shown here is derived from an EMBL/GenBank/DDBJ whole genome shotgun (WGS) entry which is preliminary data.</text>
</comment>
<dbReference type="STRING" id="1114856.GCA_000383975_03288"/>
<accession>L9VRQ7</accession>
<proteinExistence type="predicted"/>
<dbReference type="InterPro" id="IPR019734">
    <property type="entry name" value="TPR_rpt"/>
</dbReference>
<dbReference type="OrthoDB" id="350628at2157"/>
<dbReference type="Pfam" id="PF13176">
    <property type="entry name" value="TPR_7"/>
    <property type="match status" value="1"/>
</dbReference>
<name>L9VRQ7_9EURY</name>
<dbReference type="InterPro" id="IPR011990">
    <property type="entry name" value="TPR-like_helical_dom_sf"/>
</dbReference>
<reference evidence="1 2" key="1">
    <citation type="journal article" date="2014" name="PLoS Genet.">
        <title>Phylogenetically driven sequencing of extremely halophilic archaea reveals strategies for static and dynamic osmo-response.</title>
        <authorList>
            <person name="Becker E.A."/>
            <person name="Seitzer P.M."/>
            <person name="Tritt A."/>
            <person name="Larsen D."/>
            <person name="Krusor M."/>
            <person name="Yao A.I."/>
            <person name="Wu D."/>
            <person name="Madern D."/>
            <person name="Eisen J.A."/>
            <person name="Darling A.E."/>
            <person name="Facciotti M.T."/>
        </authorList>
    </citation>
    <scope>NUCLEOTIDE SEQUENCE [LARGE SCALE GENOMIC DNA]</scope>
    <source>
        <strain evidence="1 2">GA33</strain>
    </source>
</reference>
<dbReference type="PATRIC" id="fig|1114856.3.peg.2957"/>
<evidence type="ECO:0000313" key="1">
    <source>
        <dbReference type="EMBL" id="ELY39849.1"/>
    </source>
</evidence>
<dbReference type="Gene3D" id="1.25.40.10">
    <property type="entry name" value="Tetratricopeptide repeat domain"/>
    <property type="match status" value="1"/>
</dbReference>
<gene>
    <name evidence="1" type="ORF">C496_14266</name>
</gene>
<dbReference type="SUPFAM" id="SSF48452">
    <property type="entry name" value="TPR-like"/>
    <property type="match status" value="1"/>
</dbReference>
<evidence type="ECO:0000313" key="2">
    <source>
        <dbReference type="Proteomes" id="UP000011599"/>
    </source>
</evidence>
<dbReference type="EMBL" id="AOHW01000036">
    <property type="protein sequence ID" value="ELY39849.1"/>
    <property type="molecule type" value="Genomic_DNA"/>
</dbReference>